<keyword evidence="2" id="KW-1133">Transmembrane helix</keyword>
<dbReference type="InterPro" id="IPR013491">
    <property type="entry name" value="Tape_meas_N"/>
</dbReference>
<evidence type="ECO:0000256" key="1">
    <source>
        <dbReference type="SAM" id="Coils"/>
    </source>
</evidence>
<comment type="caution">
    <text evidence="4">The sequence shown here is derived from an EMBL/GenBank/DDBJ whole genome shotgun (WGS) entry which is preliminary data.</text>
</comment>
<dbReference type="Pfam" id="PF20155">
    <property type="entry name" value="TMP_3"/>
    <property type="match status" value="1"/>
</dbReference>
<keyword evidence="5" id="KW-1185">Reference proteome</keyword>
<keyword evidence="2" id="KW-0812">Transmembrane</keyword>
<protein>
    <recommendedName>
        <fullName evidence="3">Tape measure protein N-terminal domain-containing protein</fullName>
    </recommendedName>
</protein>
<evidence type="ECO:0000256" key="2">
    <source>
        <dbReference type="SAM" id="Phobius"/>
    </source>
</evidence>
<proteinExistence type="predicted"/>
<feature type="coiled-coil region" evidence="1">
    <location>
        <begin position="519"/>
        <end position="549"/>
    </location>
</feature>
<name>A0A2V3PL81_9BACT</name>
<feature type="coiled-coil region" evidence="1">
    <location>
        <begin position="1395"/>
        <end position="1452"/>
    </location>
</feature>
<feature type="transmembrane region" description="Helical" evidence="2">
    <location>
        <begin position="487"/>
        <end position="505"/>
    </location>
</feature>
<feature type="coiled-coil region" evidence="1">
    <location>
        <begin position="1024"/>
        <end position="1055"/>
    </location>
</feature>
<feature type="domain" description="Tape measure protein N-terminal" evidence="3">
    <location>
        <begin position="225"/>
        <end position="411"/>
    </location>
</feature>
<keyword evidence="1" id="KW-0175">Coiled coil</keyword>
<dbReference type="PANTHER" id="PTHR23159">
    <property type="entry name" value="CENTROSOMAL PROTEIN 2"/>
    <property type="match status" value="1"/>
</dbReference>
<dbReference type="EMBL" id="QICL01000020">
    <property type="protein sequence ID" value="PXV62380.1"/>
    <property type="molecule type" value="Genomic_DNA"/>
</dbReference>
<evidence type="ECO:0000313" key="5">
    <source>
        <dbReference type="Proteomes" id="UP000247973"/>
    </source>
</evidence>
<dbReference type="PANTHER" id="PTHR23159:SF60">
    <property type="entry name" value="SPINDLE ASSEMBLY ABNORMAL PROTEIN 4"/>
    <property type="match status" value="1"/>
</dbReference>
<accession>A0A2V3PL81</accession>
<evidence type="ECO:0000313" key="4">
    <source>
        <dbReference type="EMBL" id="PXV62380.1"/>
    </source>
</evidence>
<gene>
    <name evidence="4" type="ORF">CLV62_12069</name>
</gene>
<evidence type="ECO:0000259" key="3">
    <source>
        <dbReference type="Pfam" id="PF20155"/>
    </source>
</evidence>
<dbReference type="OrthoDB" id="1219342at2"/>
<reference evidence="4 5" key="1">
    <citation type="submission" date="2018-03" db="EMBL/GenBank/DDBJ databases">
        <title>Genomic Encyclopedia of Archaeal and Bacterial Type Strains, Phase II (KMG-II): from individual species to whole genera.</title>
        <authorList>
            <person name="Goeker M."/>
        </authorList>
    </citation>
    <scope>NUCLEOTIDE SEQUENCE [LARGE SCALE GENOMIC DNA]</scope>
    <source>
        <strain evidence="4 5">DSM 100214</strain>
    </source>
</reference>
<organism evidence="4 5">
    <name type="scientific">Dysgonomonas alginatilytica</name>
    <dbReference type="NCBI Taxonomy" id="1605892"/>
    <lineage>
        <taxon>Bacteria</taxon>
        <taxon>Pseudomonadati</taxon>
        <taxon>Bacteroidota</taxon>
        <taxon>Bacteroidia</taxon>
        <taxon>Bacteroidales</taxon>
        <taxon>Dysgonomonadaceae</taxon>
        <taxon>Dysgonomonas</taxon>
    </lineage>
</organism>
<dbReference type="Proteomes" id="UP000247973">
    <property type="component" value="Unassembled WGS sequence"/>
</dbReference>
<keyword evidence="2" id="KW-0472">Membrane</keyword>
<dbReference type="RefSeq" id="WP_110311512.1">
    <property type="nucleotide sequence ID" value="NZ_QICL01000020.1"/>
</dbReference>
<sequence length="1708" mass="191695">MANIGNLSFLIGGDDKGLKQILEDRKKDAVALQNLLSSFTVGKTSNSTKDVLDSLKIQERKNRLIESEARAGEAKERRAGNSLILEQKLNNEIEKGIGIRSRNATQDNDRITSEQKLRSEIERTENIKRQQLVNSAKLAAIEKEKASKELINQQRLQTEIQRTEAAKRRAELVGTSGQGNYNNAIQQTSRSLFSQKALLQQLTTQIGFYFSIYQVGRFVKEMAMVSGELEKQRLSLSAILKDKEAANRIFGQIRDLAVYSPFNYRELVDYTKQLSAFSFPANELFDTMKRLADVSAGLGVDMRRIVLAVGQVRSATVLRGQEVRQFTEAGIPLVDELAKKFTKLNGEIVTTGDVFDKISKREVPYAMIKEIFQDMTNEGGMFYQMQEIQATSLAGKISNLRDAYDIMLDAIGTANSDLLKGGVDAIMNIMDKWEKYWAILKTIILGYGAYKAAVIAATIAQQGLLTTIKSLTIAQTILNAVSKINPYALAFAGIVALIGGLVAFVDAQDRAKEKLLSSITDINNQAESVNKLINRLKELTKETKDNKAATAERAEIIKTLSQKEPELAKAIKDHADNLDLLTQAQERYNTMVDAKKFAKYAISETGGFFTDDLVEKLEKLAKAENVADMNAVKLDKTYSKILETMNKAKEIGGVPTNFGKIDFAKGRQKQIEDILKSEKTHAEKVLEVYDLIAHTAENARYQTKVAEGSLSDTNLYNNIFTGSHKSHVKEYSDSMWELSTLTKDANQDLTELAKTLEIHFKNKGVDVFNKDNEELIRTTIKSLDELGKYGQKEVLSKWNIKFELKEDSEEVLEGWRKELNDKINSDKNVVTIHLDTDMNEVIDDMKKTYKEVKTRMDEQKPLLIKLGFDIDKNKFPFPLKITEAKKKLAEGYIADKETEGKIEEGGKMIGMDLSDFFKPKEKGSKKDEFTEKLKRQVEIVKSAKKEYSDLLKLMSAEDAFKNIQSIEEYKGIQLSDITEDGYVNYLKTNVDVLDKHILKIGKKNADTAENVRLTWNKELGSIQIETLSKNADKELKKIEKQLSQYKDKYNLYEEIFGITGDKGQAAQIAFGDPAASVMNYIDTMKAQLKNMSGGGIYEDLLNADQTKLPEAVRELVEDIRQAIQEKDFALQIDMSKIIAEYSTTQDKINTIHNQYEKQREDVENSNLSAGKKKEAIDALTKAEQEAVKDLEAELLQLSPFYNQLFGDLTEIGYRHLDRLIKKAKETVDLISNTQNEDGKLKYGNYNNDGKLEGYYLPNEDGSVGNTIVKLKEYERILKRISGLQKDQRKSNPLASLMRPLSEYGEGMDMVDIMSSKMQDFNAIVQSVGGELGGMFDALGNEDAADTTQFIGEMVGAASNIAMGIASGNPVQVIQGIIGGITSIAQQHDKKLDKAIKKSQTQVKYLKNEYSELQRVVERQLGAISTSQAKQQVQNLEKQKRELESQRRNEIAKKKTDWNTVADYENQISEIKDQIRYFYEDLAGEEYGIKIKDWAKSISDALVEAWSKGEDAAKAFDATVADIMKNVFKNVLQLQYVEPMMEQLRTYMFGTDGKGGILGDGDLSKKDMNGLVKELTKLKGNLGEWQKAWEILVEAAKEAGINLEDATSEETLSKGIAGVTEDTANLLASYINAMRADLSVQRSMVERILLHAETNKDTFALMQAEIMRIQINTLATANNTTRLVELSEETYSLLRRVSTSGSGVRFNIS</sequence>